<name>A0AAU0ULU0_9FIRM</name>
<protein>
    <submittedName>
        <fullName evidence="3">SpoVR family protein</fullName>
    </submittedName>
</protein>
<proteinExistence type="predicted"/>
<evidence type="ECO:0000313" key="3">
    <source>
        <dbReference type="EMBL" id="WRO21156.1"/>
    </source>
</evidence>
<sequence>MVKLAKAFGLDFFPMRFELVPAEIIYTVGSYGMPTRFSHWSHGKAFHRLKMQYDYNLSRIYELIINSDPSYAFLLEGNSTIQNKMVIAHVLAHSDFFKNNSYFQKTSRKMTETMACNAARIEEYEQQYGHHEVETFLDAVLSILEHIDPRHHIGEKKEEAPIPKVTEYDDLFALGKTASDVSKLSRQIKQFPSQPDKDLIAFIARNAPGLEDWQRDILWMLREEMLYFWPQVETKIMNEGWATFWHLRIMRGMDLTEDEAVEFSKMNSNLVLPSRASINPYHLGLAIFEDIYKRWDKPSAEETLKYGRRPGLGMEKIFQVRETENDGSFLRNYLTEELVEELDLYLYKKVGHEWQVVETDWEEVRDGLINSIMNGGHPYLEVENGDYCGSGDLLINHCFEGQELDIAYLEKTLPHVYLLWGKPVHLKTVIEGKHVKFSYDGKKNSRQLL</sequence>
<dbReference type="Pfam" id="PF24755">
    <property type="entry name" value="SpoVR_C"/>
    <property type="match status" value="1"/>
</dbReference>
<evidence type="ECO:0000313" key="4">
    <source>
        <dbReference type="Proteomes" id="UP001329915"/>
    </source>
</evidence>
<organism evidence="3 4">
    <name type="scientific">Metallumcola ferriviriculae</name>
    <dbReference type="NCBI Taxonomy" id="3039180"/>
    <lineage>
        <taxon>Bacteria</taxon>
        <taxon>Bacillati</taxon>
        <taxon>Bacillota</taxon>
        <taxon>Clostridia</taxon>
        <taxon>Neomoorellales</taxon>
        <taxon>Desulfitibacteraceae</taxon>
        <taxon>Metallumcola</taxon>
    </lineage>
</organism>
<evidence type="ECO:0000259" key="2">
    <source>
        <dbReference type="Pfam" id="PF24755"/>
    </source>
</evidence>
<dbReference type="PANTHER" id="PTHR30029:SF2">
    <property type="entry name" value="STAGE V SPORULATION PROTEIN R"/>
    <property type="match status" value="1"/>
</dbReference>
<accession>A0AAU0ULU0</accession>
<gene>
    <name evidence="3" type="ORF">MFMK1_000952</name>
</gene>
<dbReference type="RefSeq" id="WP_366924879.1">
    <property type="nucleotide sequence ID" value="NZ_CP121694.1"/>
</dbReference>
<feature type="domain" description="SpoVR protein-like N-terminal" evidence="1">
    <location>
        <begin position="3"/>
        <end position="375"/>
    </location>
</feature>
<dbReference type="Pfam" id="PF04293">
    <property type="entry name" value="SpoVR"/>
    <property type="match status" value="1"/>
</dbReference>
<dbReference type="InterPro" id="IPR057008">
    <property type="entry name" value="SpoVR-like_C"/>
</dbReference>
<evidence type="ECO:0000259" key="1">
    <source>
        <dbReference type="Pfam" id="PF04293"/>
    </source>
</evidence>
<dbReference type="InterPro" id="IPR007390">
    <property type="entry name" value="Spore_V_R"/>
</dbReference>
<dbReference type="Proteomes" id="UP001329915">
    <property type="component" value="Chromosome"/>
</dbReference>
<keyword evidence="4" id="KW-1185">Reference proteome</keyword>
<dbReference type="AlphaFoldDB" id="A0AAU0ULU0"/>
<dbReference type="KEGG" id="dbc:MFMK1_000952"/>
<feature type="domain" description="SpoVR-like C-terminal" evidence="2">
    <location>
        <begin position="378"/>
        <end position="429"/>
    </location>
</feature>
<reference evidence="3 4" key="1">
    <citation type="submission" date="2023-04" db="EMBL/GenBank/DDBJ databases">
        <authorList>
            <person name="Hsu D."/>
        </authorList>
    </citation>
    <scope>NUCLEOTIDE SEQUENCE [LARGE SCALE GENOMIC DNA]</scope>
    <source>
        <strain evidence="3 4">MK1</strain>
    </source>
</reference>
<dbReference type="PANTHER" id="PTHR30029">
    <property type="entry name" value="STAGE V SPORULATION PROTEIN R"/>
    <property type="match status" value="1"/>
</dbReference>
<dbReference type="InterPro" id="IPR056174">
    <property type="entry name" value="SpoVR_N"/>
</dbReference>
<dbReference type="EMBL" id="CP121694">
    <property type="protein sequence ID" value="WRO21156.1"/>
    <property type="molecule type" value="Genomic_DNA"/>
</dbReference>